<evidence type="ECO:0000259" key="1">
    <source>
        <dbReference type="Pfam" id="PF01636"/>
    </source>
</evidence>
<dbReference type="InterPro" id="IPR011009">
    <property type="entry name" value="Kinase-like_dom_sf"/>
</dbReference>
<reference evidence="2 3" key="1">
    <citation type="submission" date="2018-06" db="EMBL/GenBank/DDBJ databases">
        <title>Streptacidiphilus pinicola sp. nov., isolated from pine grove soil.</title>
        <authorList>
            <person name="Roh S.G."/>
            <person name="Park S."/>
            <person name="Kim M.-K."/>
            <person name="Yun B.-R."/>
            <person name="Park J."/>
            <person name="Kim M.J."/>
            <person name="Kim Y.S."/>
            <person name="Kim S.B."/>
        </authorList>
    </citation>
    <scope>NUCLEOTIDE SEQUENCE [LARGE SCALE GENOMIC DNA]</scope>
    <source>
        <strain evidence="2 3">MMS16-CNU450</strain>
    </source>
</reference>
<dbReference type="Gene3D" id="3.90.1200.10">
    <property type="match status" value="1"/>
</dbReference>
<dbReference type="EMBL" id="QKYN01000145">
    <property type="protein sequence ID" value="RAG81670.1"/>
    <property type="molecule type" value="Genomic_DNA"/>
</dbReference>
<dbReference type="InterPro" id="IPR002575">
    <property type="entry name" value="Aminoglycoside_PTrfase"/>
</dbReference>
<gene>
    <name evidence="2" type="ORF">DN069_31610</name>
</gene>
<organism evidence="2 3">
    <name type="scientific">Streptacidiphilus pinicola</name>
    <dbReference type="NCBI Taxonomy" id="2219663"/>
    <lineage>
        <taxon>Bacteria</taxon>
        <taxon>Bacillati</taxon>
        <taxon>Actinomycetota</taxon>
        <taxon>Actinomycetes</taxon>
        <taxon>Kitasatosporales</taxon>
        <taxon>Streptomycetaceae</taxon>
        <taxon>Streptacidiphilus</taxon>
    </lineage>
</organism>
<name>A0A2X0K2Y7_9ACTN</name>
<dbReference type="InterPro" id="IPR052077">
    <property type="entry name" value="CcrZ_PhaseVar_Mediator"/>
</dbReference>
<evidence type="ECO:0000313" key="3">
    <source>
        <dbReference type="Proteomes" id="UP000248889"/>
    </source>
</evidence>
<feature type="domain" description="Aminoglycoside phosphotransferase" evidence="1">
    <location>
        <begin position="30"/>
        <end position="241"/>
    </location>
</feature>
<sequence length="351" mass="38923">MKSPGSSYAAEIATELSAAWVRLRTPTFRGFHNVTYLTTADSGEQASILRERRPAPVLVPRIWPDEAEVLRSLEGAGMELAPRVLWASADGTLLCLTFLQGESPAPEAHVRAKIGDCFKSIVAVPRERMPELPLDWPEDGDTGGFLQWLAMFAEDTVDRGTRKELGTLLEELGIPDGVMTGYRERLPRLRPRPFALLHADLHRNNLVLGLDGELRIIDWEHAMIGDPVHELAVHLRRSAYSKVHWQGVVETWRAAVSAVDARFAMGVDRDLGHYLDFERAQSVFPDVLRAAKSLGAEVEAPALRRAVQRIGLALAAAAEPLDLRQLPDAARIEKVLRDWHHVTRAAARTGS</sequence>
<dbReference type="Pfam" id="PF01636">
    <property type="entry name" value="APH"/>
    <property type="match status" value="1"/>
</dbReference>
<dbReference type="Proteomes" id="UP000248889">
    <property type="component" value="Unassembled WGS sequence"/>
</dbReference>
<dbReference type="PANTHER" id="PTHR40086:SF1">
    <property type="entry name" value="CELL CYCLE REGULATOR CCRZ"/>
    <property type="match status" value="1"/>
</dbReference>
<proteinExistence type="predicted"/>
<dbReference type="PANTHER" id="PTHR40086">
    <property type="entry name" value="PHOSPHOTRANSFERASE YTMP-RELATED"/>
    <property type="match status" value="1"/>
</dbReference>
<protein>
    <recommendedName>
        <fullName evidence="1">Aminoglycoside phosphotransferase domain-containing protein</fullName>
    </recommendedName>
</protein>
<dbReference type="AlphaFoldDB" id="A0A2X0K2Y7"/>
<keyword evidence="3" id="KW-1185">Reference proteome</keyword>
<dbReference type="SUPFAM" id="SSF56112">
    <property type="entry name" value="Protein kinase-like (PK-like)"/>
    <property type="match status" value="1"/>
</dbReference>
<comment type="caution">
    <text evidence="2">The sequence shown here is derived from an EMBL/GenBank/DDBJ whole genome shotgun (WGS) entry which is preliminary data.</text>
</comment>
<dbReference type="OrthoDB" id="3454210at2"/>
<evidence type="ECO:0000313" key="2">
    <source>
        <dbReference type="EMBL" id="RAG81670.1"/>
    </source>
</evidence>
<accession>A0A2X0K2Y7</accession>